<protein>
    <submittedName>
        <fullName evidence="1">Uncharacterized protein</fullName>
    </submittedName>
</protein>
<organism evidence="1 2">
    <name type="scientific">Leptospira interrogans str. UI 12758</name>
    <dbReference type="NCBI Taxonomy" id="1049938"/>
    <lineage>
        <taxon>Bacteria</taxon>
        <taxon>Pseudomonadati</taxon>
        <taxon>Spirochaetota</taxon>
        <taxon>Spirochaetia</taxon>
        <taxon>Leptospirales</taxon>
        <taxon>Leptospiraceae</taxon>
        <taxon>Leptospira</taxon>
    </lineage>
</organism>
<sequence length="45" mass="5429">MNISIKKIEFNKIYITNCMNDKKDLILVEQIFKLKKVLSEEDNHF</sequence>
<comment type="caution">
    <text evidence="1">The sequence shown here is derived from an EMBL/GenBank/DDBJ whole genome shotgun (WGS) entry which is preliminary data.</text>
</comment>
<accession>A0A0E2DEV4</accession>
<name>A0A0E2DEV4_LEPIR</name>
<proteinExistence type="predicted"/>
<evidence type="ECO:0000313" key="2">
    <source>
        <dbReference type="Proteomes" id="UP000001340"/>
    </source>
</evidence>
<gene>
    <name evidence="1" type="ORF">LEP1GSC105_0615</name>
</gene>
<evidence type="ECO:0000313" key="1">
    <source>
        <dbReference type="EMBL" id="EKR54184.1"/>
    </source>
</evidence>
<reference evidence="1 2" key="1">
    <citation type="submission" date="2012-10" db="EMBL/GenBank/DDBJ databases">
        <authorList>
            <person name="Harkins D.M."/>
            <person name="Durkin A.S."/>
            <person name="Brinkac L.M."/>
            <person name="Haft D.H."/>
            <person name="Selengut J.D."/>
            <person name="Sanka R."/>
            <person name="DePew J."/>
            <person name="Purushe J."/>
            <person name="Chanthongthip A."/>
            <person name="Lattana O."/>
            <person name="Phetsouvanh R."/>
            <person name="Newton P.N."/>
            <person name="Vinetz J.M."/>
            <person name="Sutton G.G."/>
            <person name="Nierman W.C."/>
            <person name="Fouts D.E."/>
        </authorList>
    </citation>
    <scope>NUCLEOTIDE SEQUENCE [LARGE SCALE GENOMIC DNA]</scope>
    <source>
        <strain evidence="1 2">UI 12758</strain>
    </source>
</reference>
<dbReference type="Proteomes" id="UP000001340">
    <property type="component" value="Unassembled WGS sequence"/>
</dbReference>
<dbReference type="AlphaFoldDB" id="A0A0E2DEV4"/>
<dbReference type="EMBL" id="AHNR02000055">
    <property type="protein sequence ID" value="EKR54184.1"/>
    <property type="molecule type" value="Genomic_DNA"/>
</dbReference>